<dbReference type="PANTHER" id="PTHR33284">
    <property type="entry name" value="RIBOSOMAL PROTEIN L25/GLN-TRNA SYNTHETASE, ANTI-CODON-BINDING DOMAIN-CONTAINING PROTEIN"/>
    <property type="match status" value="1"/>
</dbReference>
<evidence type="ECO:0000313" key="8">
    <source>
        <dbReference type="EMBL" id="SVC55484.1"/>
    </source>
</evidence>
<name>A0A382N2R9_9ZZZZ</name>
<dbReference type="AlphaFoldDB" id="A0A382N2R9"/>
<reference evidence="8" key="1">
    <citation type="submission" date="2018-05" db="EMBL/GenBank/DDBJ databases">
        <authorList>
            <person name="Lanie J.A."/>
            <person name="Ng W.-L."/>
            <person name="Kazmierczak K.M."/>
            <person name="Andrzejewski T.M."/>
            <person name="Davidsen T.M."/>
            <person name="Wayne K.J."/>
            <person name="Tettelin H."/>
            <person name="Glass J.I."/>
            <person name="Rusch D."/>
            <person name="Podicherti R."/>
            <person name="Tsui H.-C.T."/>
            <person name="Winkler M.E."/>
        </authorList>
    </citation>
    <scope>NUCLEOTIDE SEQUENCE</scope>
</reference>
<dbReference type="NCBIfam" id="NF004128">
    <property type="entry name" value="PRK05618.1-2"/>
    <property type="match status" value="1"/>
</dbReference>
<dbReference type="Gene3D" id="2.40.240.10">
    <property type="entry name" value="Ribosomal Protein L25, Chain P"/>
    <property type="match status" value="1"/>
</dbReference>
<dbReference type="CDD" id="cd00495">
    <property type="entry name" value="Ribosomal_L25_TL5_CTC"/>
    <property type="match status" value="1"/>
</dbReference>
<dbReference type="GO" id="GO:0003735">
    <property type="term" value="F:structural constituent of ribosome"/>
    <property type="evidence" value="ECO:0007669"/>
    <property type="project" value="InterPro"/>
</dbReference>
<feature type="domain" description="Large ribosomal subunit protein bL25 L25" evidence="6">
    <location>
        <begin position="6"/>
        <end position="90"/>
    </location>
</feature>
<dbReference type="Pfam" id="PF14693">
    <property type="entry name" value="Ribosomal_TL5_C"/>
    <property type="match status" value="1"/>
</dbReference>
<dbReference type="InterPro" id="IPR001021">
    <property type="entry name" value="Ribosomal_bL25_long"/>
</dbReference>
<evidence type="ECO:0000259" key="7">
    <source>
        <dbReference type="Pfam" id="PF14693"/>
    </source>
</evidence>
<dbReference type="InterPro" id="IPR029751">
    <property type="entry name" value="Ribosomal_L25_dom"/>
</dbReference>
<evidence type="ECO:0000256" key="3">
    <source>
        <dbReference type="ARBA" id="ARBA00022980"/>
    </source>
</evidence>
<dbReference type="InterPro" id="IPR037121">
    <property type="entry name" value="Ribosomal_bL25_C"/>
</dbReference>
<dbReference type="Pfam" id="PF01386">
    <property type="entry name" value="Ribosomal_L25p"/>
    <property type="match status" value="1"/>
</dbReference>
<dbReference type="HAMAP" id="MF_01334">
    <property type="entry name" value="Ribosomal_bL25_CTC"/>
    <property type="match status" value="1"/>
</dbReference>
<dbReference type="NCBIfam" id="TIGR00731">
    <property type="entry name" value="bL25_bact_ctc"/>
    <property type="match status" value="1"/>
</dbReference>
<dbReference type="Gene3D" id="2.170.120.20">
    <property type="entry name" value="Ribosomal protein L25, beta domain"/>
    <property type="match status" value="1"/>
</dbReference>
<dbReference type="PANTHER" id="PTHR33284:SF1">
    <property type="entry name" value="RIBOSOMAL PROTEIN L25_GLN-TRNA SYNTHETASE, ANTI-CODON-BINDING DOMAIN-CONTAINING PROTEIN"/>
    <property type="match status" value="1"/>
</dbReference>
<keyword evidence="1" id="KW-0699">rRNA-binding</keyword>
<dbReference type="GO" id="GO:0008097">
    <property type="term" value="F:5S rRNA binding"/>
    <property type="evidence" value="ECO:0007669"/>
    <property type="project" value="InterPro"/>
</dbReference>
<protein>
    <submittedName>
        <fullName evidence="8">Uncharacterized protein</fullName>
    </submittedName>
</protein>
<dbReference type="GO" id="GO:0022625">
    <property type="term" value="C:cytosolic large ribosomal subunit"/>
    <property type="evidence" value="ECO:0007669"/>
    <property type="project" value="TreeGrafter"/>
</dbReference>
<keyword evidence="3" id="KW-0689">Ribosomal protein</keyword>
<dbReference type="InterPro" id="IPR020930">
    <property type="entry name" value="Ribosomal_uL5_bac-type"/>
</dbReference>
<keyword evidence="4" id="KW-0687">Ribonucleoprotein</keyword>
<evidence type="ECO:0000256" key="1">
    <source>
        <dbReference type="ARBA" id="ARBA00022730"/>
    </source>
</evidence>
<dbReference type="EMBL" id="UINC01097623">
    <property type="protein sequence ID" value="SVC55484.1"/>
    <property type="molecule type" value="Genomic_DNA"/>
</dbReference>
<evidence type="ECO:0000256" key="5">
    <source>
        <dbReference type="SAM" id="MobiDB-lite"/>
    </source>
</evidence>
<feature type="domain" description="Large ribosomal subunit protein bL25 beta" evidence="7">
    <location>
        <begin position="98"/>
        <end position="183"/>
    </location>
</feature>
<feature type="compositionally biased region" description="Acidic residues" evidence="5">
    <location>
        <begin position="186"/>
        <end position="213"/>
    </location>
</feature>
<keyword evidence="2" id="KW-0694">RNA-binding</keyword>
<accession>A0A382N2R9</accession>
<feature type="region of interest" description="Disordered" evidence="5">
    <location>
        <begin position="182"/>
        <end position="240"/>
    </location>
</feature>
<dbReference type="GO" id="GO:0006412">
    <property type="term" value="P:translation"/>
    <property type="evidence" value="ECO:0007669"/>
    <property type="project" value="InterPro"/>
</dbReference>
<feature type="compositionally biased region" description="Basic and acidic residues" evidence="5">
    <location>
        <begin position="214"/>
        <end position="240"/>
    </location>
</feature>
<proteinExistence type="inferred from homology"/>
<dbReference type="InterPro" id="IPR020056">
    <property type="entry name" value="Rbsml_bL25/Gln-tRNA_synth_N"/>
</dbReference>
<sequence length="240" mass="26640">MENYKAVIRSKESGSTKFLLSKGMIPGVVYGKGSKTLSIAFENKVLDKLMHAGGFYSKIINIDVDGKSEKVLPKALQYHPVTDKLIHFDFLRVQDDTKVTVDVPVEYLNQEMCPGLKQGGVLNLVRRFVELSCNASNIPEKLQYDLIESEIGDAIKISNIELPEGVKPTITDRDFVVATLVPPTIEVEEEKPEEEGVEGEEGEEGVEGVEGVEGEGKEEKSQDKDKKEDKKEEPAEKKSK</sequence>
<evidence type="ECO:0000259" key="6">
    <source>
        <dbReference type="Pfam" id="PF01386"/>
    </source>
</evidence>
<dbReference type="InterPro" id="IPR011035">
    <property type="entry name" value="Ribosomal_bL25/Gln-tRNA_synth"/>
</dbReference>
<dbReference type="InterPro" id="IPR020057">
    <property type="entry name" value="Ribosomal_bL25_b-dom"/>
</dbReference>
<evidence type="ECO:0000256" key="4">
    <source>
        <dbReference type="ARBA" id="ARBA00023274"/>
    </source>
</evidence>
<dbReference type="SUPFAM" id="SSF50715">
    <property type="entry name" value="Ribosomal protein L25-like"/>
    <property type="match status" value="1"/>
</dbReference>
<gene>
    <name evidence="8" type="ORF">METZ01_LOCUS308338</name>
</gene>
<organism evidence="8">
    <name type="scientific">marine metagenome</name>
    <dbReference type="NCBI Taxonomy" id="408172"/>
    <lineage>
        <taxon>unclassified sequences</taxon>
        <taxon>metagenomes</taxon>
        <taxon>ecological metagenomes</taxon>
    </lineage>
</organism>
<evidence type="ECO:0000256" key="2">
    <source>
        <dbReference type="ARBA" id="ARBA00022884"/>
    </source>
</evidence>